<evidence type="ECO:0000256" key="1">
    <source>
        <dbReference type="ARBA" id="ARBA00008007"/>
    </source>
</evidence>
<dbReference type="SUPFAM" id="SSF53271">
    <property type="entry name" value="PRTase-like"/>
    <property type="match status" value="1"/>
</dbReference>
<dbReference type="CDD" id="cd06223">
    <property type="entry name" value="PRTases_typeI"/>
    <property type="match status" value="1"/>
</dbReference>
<comment type="similarity">
    <text evidence="1">Belongs to the ComF/GntX family.</text>
</comment>
<gene>
    <name evidence="2" type="ORF">BC643_2781</name>
</gene>
<dbReference type="AlphaFoldDB" id="A0A419WAA8"/>
<dbReference type="Proteomes" id="UP000283387">
    <property type="component" value="Unassembled WGS sequence"/>
</dbReference>
<dbReference type="Gene3D" id="3.40.50.2020">
    <property type="match status" value="1"/>
</dbReference>
<accession>A0A419WAA8</accession>
<evidence type="ECO:0000313" key="3">
    <source>
        <dbReference type="Proteomes" id="UP000283387"/>
    </source>
</evidence>
<dbReference type="InterPro" id="IPR051910">
    <property type="entry name" value="ComF/GntX_DNA_util-trans"/>
</dbReference>
<organism evidence="2 3">
    <name type="scientific">Mangrovibacterium diazotrophicum</name>
    <dbReference type="NCBI Taxonomy" id="1261403"/>
    <lineage>
        <taxon>Bacteria</taxon>
        <taxon>Pseudomonadati</taxon>
        <taxon>Bacteroidota</taxon>
        <taxon>Bacteroidia</taxon>
        <taxon>Marinilabiliales</taxon>
        <taxon>Prolixibacteraceae</taxon>
        <taxon>Mangrovibacterium</taxon>
    </lineage>
</organism>
<dbReference type="InterPro" id="IPR029057">
    <property type="entry name" value="PRTase-like"/>
</dbReference>
<dbReference type="PANTHER" id="PTHR47505">
    <property type="entry name" value="DNA UTILIZATION PROTEIN YHGH"/>
    <property type="match status" value="1"/>
</dbReference>
<protein>
    <submittedName>
        <fullName evidence="2">ComF family protein</fullName>
    </submittedName>
</protein>
<proteinExistence type="inferred from homology"/>
<name>A0A419WAA8_9BACT</name>
<reference evidence="2 3" key="1">
    <citation type="submission" date="2018-09" db="EMBL/GenBank/DDBJ databases">
        <title>Genomic Encyclopedia of Archaeal and Bacterial Type Strains, Phase II (KMG-II): from individual species to whole genera.</title>
        <authorList>
            <person name="Goeker M."/>
        </authorList>
    </citation>
    <scope>NUCLEOTIDE SEQUENCE [LARGE SCALE GENOMIC DNA]</scope>
    <source>
        <strain evidence="2 3">DSM 27148</strain>
    </source>
</reference>
<dbReference type="PANTHER" id="PTHR47505:SF1">
    <property type="entry name" value="DNA UTILIZATION PROTEIN YHGH"/>
    <property type="match status" value="1"/>
</dbReference>
<evidence type="ECO:0000313" key="2">
    <source>
        <dbReference type="EMBL" id="RKD92410.1"/>
    </source>
</evidence>
<sequence>MAYLIKESLNQFLELIFPRSCVVCQQKLIQSEQYLCLKCLLHMPRTNHAKTTDNPMEQLFYGRVSVERACAFFEFKKGSPYQQILHELKYRGQKELGEYTGKLFGASLQQDPQIRTADLICPVPLHPKKERKRGYNQSYHVALGLSQSLNIPIDHTNLIRSSHTSTQTRKSRWERWQNVEGIFETRDPAKFNGKHLILVDDVATTGATIEACASAIKSACDARISVLTLAIA</sequence>
<keyword evidence="3" id="KW-1185">Reference proteome</keyword>
<dbReference type="OrthoDB" id="9779910at2"/>
<dbReference type="RefSeq" id="WP_120273622.1">
    <property type="nucleotide sequence ID" value="NZ_RAPN01000001.1"/>
</dbReference>
<dbReference type="EMBL" id="RAPN01000001">
    <property type="protein sequence ID" value="RKD92410.1"/>
    <property type="molecule type" value="Genomic_DNA"/>
</dbReference>
<dbReference type="InterPro" id="IPR000836">
    <property type="entry name" value="PRTase_dom"/>
</dbReference>
<comment type="caution">
    <text evidence="2">The sequence shown here is derived from an EMBL/GenBank/DDBJ whole genome shotgun (WGS) entry which is preliminary data.</text>
</comment>